<gene>
    <name evidence="1" type="ORF">PFL603g_05168</name>
</gene>
<evidence type="ECO:0000313" key="2">
    <source>
        <dbReference type="Proteomes" id="UP000063434"/>
    </source>
</evidence>
<sequence>MQTYQLKYPFTTAAAVRLEKVEIRRLTRGDLRKANAYSKDEFDQENFMFASMCGVTPEDLEGFDLADSKALAEFFRTLVDGKGESTNV</sequence>
<dbReference type="AlphaFoldDB" id="A0A109KJP9"/>
<dbReference type="Pfam" id="PF10109">
    <property type="entry name" value="Phage_TAC_7"/>
    <property type="match status" value="1"/>
</dbReference>
<proteinExistence type="predicted"/>
<evidence type="ECO:0008006" key="3">
    <source>
        <dbReference type="Google" id="ProtNLM"/>
    </source>
</evidence>
<dbReference type="RefSeq" id="WP_060766289.1">
    <property type="nucleotide sequence ID" value="NZ_LCYC01000062.1"/>
</dbReference>
<dbReference type="InterPro" id="IPR019289">
    <property type="entry name" value="Phage_tail_E/E"/>
</dbReference>
<evidence type="ECO:0000313" key="1">
    <source>
        <dbReference type="EMBL" id="KWV70490.1"/>
    </source>
</evidence>
<dbReference type="PATRIC" id="fig|294.195.peg.5526"/>
<comment type="caution">
    <text evidence="1">The sequence shown here is derived from an EMBL/GenBank/DDBJ whole genome shotgun (WGS) entry which is preliminary data.</text>
</comment>
<protein>
    <recommendedName>
        <fullName evidence="3">Phage tail assembly protein</fullName>
    </recommendedName>
</protein>
<name>A0A109KJP9_PSEFL</name>
<dbReference type="Proteomes" id="UP000063434">
    <property type="component" value="Unassembled WGS sequence"/>
</dbReference>
<dbReference type="EMBL" id="LCYC01000062">
    <property type="protein sequence ID" value="KWV70490.1"/>
    <property type="molecule type" value="Genomic_DNA"/>
</dbReference>
<reference evidence="1 2" key="1">
    <citation type="submission" date="2015-05" db="EMBL/GenBank/DDBJ databases">
        <title>A genomic and transcriptomic approach to investigate the blue pigment phenotype in Pseudomonas fluorescens.</title>
        <authorList>
            <person name="Andreani N.A."/>
            <person name="Cardazzo B."/>
        </authorList>
    </citation>
    <scope>NUCLEOTIDE SEQUENCE [LARGE SCALE GENOMIC DNA]</scope>
    <source>
        <strain evidence="1 2">Ps_40</strain>
    </source>
</reference>
<accession>A0A109KJP9</accession>
<organism evidence="1 2">
    <name type="scientific">Pseudomonas fluorescens</name>
    <dbReference type="NCBI Taxonomy" id="294"/>
    <lineage>
        <taxon>Bacteria</taxon>
        <taxon>Pseudomonadati</taxon>
        <taxon>Pseudomonadota</taxon>
        <taxon>Gammaproteobacteria</taxon>
        <taxon>Pseudomonadales</taxon>
        <taxon>Pseudomonadaceae</taxon>
        <taxon>Pseudomonas</taxon>
    </lineage>
</organism>